<dbReference type="KEGG" id="vg:64766593"/>
<name>A0A6G6XKG2_9CAUD</name>
<dbReference type="EMBL" id="MN908687">
    <property type="protein sequence ID" value="QIG58263.1"/>
    <property type="molecule type" value="Genomic_DNA"/>
</dbReference>
<protein>
    <submittedName>
        <fullName evidence="1">Uncharacterized protein</fullName>
    </submittedName>
</protein>
<reference evidence="1 2" key="1">
    <citation type="submission" date="2020-01" db="EMBL/GenBank/DDBJ databases">
        <authorList>
            <person name="Alvaro L.E."/>
            <person name="Baker K.N."/>
            <person name="Baxter I.S."/>
            <person name="Brown M.R."/>
            <person name="Driscoll K.D."/>
            <person name="Elrubaie J.M."/>
            <person name="Feith S.L."/>
            <person name="Indihar D.F."/>
            <person name="Knoch V.T."/>
            <person name="Koirtyohann K.M."/>
            <person name="Kratz M.A."/>
            <person name="Lear A.H."/>
            <person name="Lindblom K.E."/>
            <person name="Marcus E.R."/>
            <person name="Murphy M.E."/>
            <person name="Sensor R."/>
            <person name="Sherman S.J."/>
            <person name="Swift V.R."/>
            <person name="White K.E."/>
            <person name="Wills S.J."/>
            <person name="Gatt S.M."/>
            <person name="Lohbauer S.A."/>
            <person name="Power T.R."/>
            <person name="Rosales K.A."/>
            <person name="Sisson B.M."/>
            <person name="Isern S."/>
            <person name="Michael S.F."/>
            <person name="Sunnen C.N."/>
            <person name="Garlena R.A."/>
            <person name="Russell D.A."/>
            <person name="Pope W.H."/>
            <person name="Jacobs-Sera D."/>
            <person name="Hatfull G.F."/>
        </authorList>
    </citation>
    <scope>NUCLEOTIDE SEQUENCE [LARGE SCALE GENOMIC DNA]</scope>
</reference>
<organism evidence="1 2">
    <name type="scientific">Gordonia phage Skog</name>
    <dbReference type="NCBI Taxonomy" id="2704033"/>
    <lineage>
        <taxon>Viruses</taxon>
        <taxon>Duplodnaviria</taxon>
        <taxon>Heunggongvirae</taxon>
        <taxon>Uroviricota</taxon>
        <taxon>Caudoviricetes</taxon>
        <taxon>Skogvirus</taxon>
        <taxon>Skogvirus Skog</taxon>
    </lineage>
</organism>
<dbReference type="GeneID" id="64766593"/>
<proteinExistence type="predicted"/>
<sequence length="159" mass="17225">MTCTGCPCIVSVMTSTTAPTTAPTHFAGRNSNYLSDHLDNGVFDSASSSVGWEIEARWAQELADRSDKLDAKAYATLISAVRAGLPVVLATLATFEGRQFREIRTAIVDDLIVRGGTDRIIASADRLRVREWGFSHDVHLSQILSVSVPATSFEPIEEA</sequence>
<accession>A0A6G6XKG2</accession>
<evidence type="ECO:0000313" key="2">
    <source>
        <dbReference type="Proteomes" id="UP000503093"/>
    </source>
</evidence>
<keyword evidence="2" id="KW-1185">Reference proteome</keyword>
<dbReference type="RefSeq" id="YP_010059361.1">
    <property type="nucleotide sequence ID" value="NC_054725.1"/>
</dbReference>
<evidence type="ECO:0000313" key="1">
    <source>
        <dbReference type="EMBL" id="QIG58263.1"/>
    </source>
</evidence>
<dbReference type="Proteomes" id="UP000503093">
    <property type="component" value="Segment"/>
</dbReference>
<gene>
    <name evidence="1" type="primary">112</name>
    <name evidence="1" type="ORF">SEA_SKOG_111</name>
</gene>